<dbReference type="PANTHER" id="PTHR47429:SF2">
    <property type="entry name" value="PROTEIN TWIN LOV 1"/>
    <property type="match status" value="1"/>
</dbReference>
<dbReference type="Pfam" id="PF13426">
    <property type="entry name" value="PAS_9"/>
    <property type="match status" value="1"/>
</dbReference>
<evidence type="ECO:0000313" key="6">
    <source>
        <dbReference type="Proteomes" id="UP001596434"/>
    </source>
</evidence>
<accession>A0ABD6A2I4</accession>
<name>A0ABD6A2I4_9EURY</name>
<dbReference type="RefSeq" id="WP_379706788.1">
    <property type="nucleotide sequence ID" value="NZ_JBHTAT010000003.1"/>
</dbReference>
<evidence type="ECO:0000256" key="3">
    <source>
        <dbReference type="ARBA" id="ARBA00022991"/>
    </source>
</evidence>
<keyword evidence="6" id="KW-1185">Reference proteome</keyword>
<dbReference type="NCBIfam" id="TIGR00229">
    <property type="entry name" value="sensory_box"/>
    <property type="match status" value="1"/>
</dbReference>
<dbReference type="PANTHER" id="PTHR47429">
    <property type="entry name" value="PROTEIN TWIN LOV 1"/>
    <property type="match status" value="1"/>
</dbReference>
<protein>
    <submittedName>
        <fullName evidence="5">PAS domain-containing protein</fullName>
    </submittedName>
</protein>
<organism evidence="5 6">
    <name type="scientific">Haloplanus litoreus</name>
    <dbReference type="NCBI Taxonomy" id="767515"/>
    <lineage>
        <taxon>Archaea</taxon>
        <taxon>Methanobacteriati</taxon>
        <taxon>Methanobacteriota</taxon>
        <taxon>Stenosarchaea group</taxon>
        <taxon>Halobacteria</taxon>
        <taxon>Halobacteriales</taxon>
        <taxon>Haloferacaceae</taxon>
        <taxon>Haloplanus</taxon>
    </lineage>
</organism>
<evidence type="ECO:0000259" key="4">
    <source>
        <dbReference type="PROSITE" id="PS50112"/>
    </source>
</evidence>
<proteinExistence type="predicted"/>
<gene>
    <name evidence="5" type="ORF">ACFQKE_17080</name>
</gene>
<dbReference type="EMBL" id="JBHTAT010000003">
    <property type="protein sequence ID" value="MFC7256984.1"/>
    <property type="molecule type" value="Genomic_DNA"/>
</dbReference>
<dbReference type="AlphaFoldDB" id="A0ABD6A2I4"/>
<keyword evidence="1" id="KW-0285">Flavoprotein</keyword>
<sequence length="68" mass="7440">MDEAPVGITISNPALPDNPVIYANAAFERITGYPVEEVIGRNCRFLQERIPIRRRSPECAAPSTTGTP</sequence>
<keyword evidence="3" id="KW-0157">Chromophore</keyword>
<dbReference type="CDD" id="cd00130">
    <property type="entry name" value="PAS"/>
    <property type="match status" value="1"/>
</dbReference>
<dbReference type="InterPro" id="IPR035965">
    <property type="entry name" value="PAS-like_dom_sf"/>
</dbReference>
<dbReference type="Gene3D" id="3.30.450.20">
    <property type="entry name" value="PAS domain"/>
    <property type="match status" value="1"/>
</dbReference>
<feature type="domain" description="PAS" evidence="4">
    <location>
        <begin position="1"/>
        <end position="42"/>
    </location>
</feature>
<dbReference type="InterPro" id="IPR000014">
    <property type="entry name" value="PAS"/>
</dbReference>
<dbReference type="Proteomes" id="UP001596434">
    <property type="component" value="Unassembled WGS sequence"/>
</dbReference>
<dbReference type="PROSITE" id="PS50112">
    <property type="entry name" value="PAS"/>
    <property type="match status" value="1"/>
</dbReference>
<dbReference type="SUPFAM" id="SSF55785">
    <property type="entry name" value="PYP-like sensor domain (PAS domain)"/>
    <property type="match status" value="1"/>
</dbReference>
<reference evidence="5 6" key="1">
    <citation type="journal article" date="2019" name="Int. J. Syst. Evol. Microbiol.">
        <title>The Global Catalogue of Microorganisms (GCM) 10K type strain sequencing project: providing services to taxonomists for standard genome sequencing and annotation.</title>
        <authorList>
            <consortium name="The Broad Institute Genomics Platform"/>
            <consortium name="The Broad Institute Genome Sequencing Center for Infectious Disease"/>
            <person name="Wu L."/>
            <person name="Ma J."/>
        </authorList>
    </citation>
    <scope>NUCLEOTIDE SEQUENCE [LARGE SCALE GENOMIC DNA]</scope>
    <source>
        <strain evidence="5 6">GX21</strain>
    </source>
</reference>
<comment type="caution">
    <text evidence="5">The sequence shown here is derived from an EMBL/GenBank/DDBJ whole genome shotgun (WGS) entry which is preliminary data.</text>
</comment>
<keyword evidence="2" id="KW-0288">FMN</keyword>
<evidence type="ECO:0000256" key="1">
    <source>
        <dbReference type="ARBA" id="ARBA00022630"/>
    </source>
</evidence>
<evidence type="ECO:0000313" key="5">
    <source>
        <dbReference type="EMBL" id="MFC7256984.1"/>
    </source>
</evidence>
<evidence type="ECO:0000256" key="2">
    <source>
        <dbReference type="ARBA" id="ARBA00022643"/>
    </source>
</evidence>